<keyword evidence="4 8" id="KW-1133">Transmembrane helix</keyword>
<keyword evidence="11" id="KW-1185">Reference proteome</keyword>
<keyword evidence="5 8" id="KW-0472">Membrane</keyword>
<feature type="compositionally biased region" description="Basic and acidic residues" evidence="7">
    <location>
        <begin position="26"/>
        <end position="52"/>
    </location>
</feature>
<reference evidence="10 11" key="1">
    <citation type="submission" date="2020-08" db="EMBL/GenBank/DDBJ databases">
        <title>Sequencing the genomes of 1000 actinobacteria strains.</title>
        <authorList>
            <person name="Klenk H.-P."/>
        </authorList>
    </citation>
    <scope>NUCLEOTIDE SEQUENCE [LARGE SCALE GENOMIC DNA]</scope>
    <source>
        <strain evidence="10 11">DSM 23694</strain>
    </source>
</reference>
<keyword evidence="3 8" id="KW-0812">Transmembrane</keyword>
<feature type="transmembrane region" description="Helical" evidence="8">
    <location>
        <begin position="366"/>
        <end position="385"/>
    </location>
</feature>
<feature type="transmembrane region" description="Helical" evidence="8">
    <location>
        <begin position="216"/>
        <end position="235"/>
    </location>
</feature>
<evidence type="ECO:0000256" key="6">
    <source>
        <dbReference type="ARBA" id="ARBA00034125"/>
    </source>
</evidence>
<feature type="domain" description="Threonine/serine exporter-like N-terminal" evidence="9">
    <location>
        <begin position="108"/>
        <end position="347"/>
    </location>
</feature>
<dbReference type="RefSeq" id="WP_183642089.1">
    <property type="nucleotide sequence ID" value="NZ_JACHBL010000001.1"/>
</dbReference>
<keyword evidence="2" id="KW-1003">Cell membrane</keyword>
<evidence type="ECO:0000256" key="3">
    <source>
        <dbReference type="ARBA" id="ARBA00022692"/>
    </source>
</evidence>
<dbReference type="InterPro" id="IPR050539">
    <property type="entry name" value="ThrE_Dicarb/AminoAcid_Exp"/>
</dbReference>
<gene>
    <name evidence="10" type="ORF">BKA12_001506</name>
</gene>
<dbReference type="EMBL" id="JACHBL010000001">
    <property type="protein sequence ID" value="MBB5598426.1"/>
    <property type="molecule type" value="Genomic_DNA"/>
</dbReference>
<feature type="transmembrane region" description="Helical" evidence="8">
    <location>
        <begin position="331"/>
        <end position="354"/>
    </location>
</feature>
<proteinExistence type="inferred from homology"/>
<evidence type="ECO:0000256" key="1">
    <source>
        <dbReference type="ARBA" id="ARBA00004651"/>
    </source>
</evidence>
<evidence type="ECO:0000256" key="8">
    <source>
        <dbReference type="SAM" id="Phobius"/>
    </source>
</evidence>
<dbReference type="GO" id="GO:0022857">
    <property type="term" value="F:transmembrane transporter activity"/>
    <property type="evidence" value="ECO:0007669"/>
    <property type="project" value="InterPro"/>
</dbReference>
<dbReference type="Pfam" id="PF06738">
    <property type="entry name" value="ThrE"/>
    <property type="match status" value="2"/>
</dbReference>
<sequence length="520" mass="55527">MTSESELSSDEELRAIQEAALARAEARRKLGTSSRREYDAAASDRRDPKESAARASANARGAWKRMWVTEQAPTEAFSIVDRLVGSPYANPRVRTVPQDILAVNTIEFVLDLGEQMFRYGAGALEVETSMIAVMASFGLRNVDVDITYQSIHVNYAPPNAASLSLLRVVRSWTNNYAGLALVHQLVTDIVQDGVSQAEAVERLRDITRRPKQFPKWIVSAAGAIFAGLFVLYIGGSPTGSLVAFVSSIIVMEIGKLGAKWRIPEFFATAASAFAATAIAMVLWALDVLISPAIVVAGGIMLLLPSARIVSSVQDAINGFPVTAAGRAFSAMITYAAIVAGIVAALVLGSLAGVPSLDVAQVSSISYPWWAMLLTVGMATAAITAVEQSAIRLLLPTAGIAMLGFLAYSGSQWIGAGERLTPAVAAVVIGFAARLFAMRSSAPQLVIAVPAIVFLLPGLMIFRSMYVIAMNTSELVTGLAGMFNAMMIIMAVAAGVVLGDTLARPFTRGWSRNERRRIRRR</sequence>
<organism evidence="10 11">
    <name type="scientific">Neomicrococcus lactis</name>
    <dbReference type="NCBI Taxonomy" id="732241"/>
    <lineage>
        <taxon>Bacteria</taxon>
        <taxon>Bacillati</taxon>
        <taxon>Actinomycetota</taxon>
        <taxon>Actinomycetes</taxon>
        <taxon>Micrococcales</taxon>
        <taxon>Micrococcaceae</taxon>
        <taxon>Neomicrococcus</taxon>
    </lineage>
</organism>
<evidence type="ECO:0000256" key="5">
    <source>
        <dbReference type="ARBA" id="ARBA00023136"/>
    </source>
</evidence>
<feature type="domain" description="Threonine/serine exporter-like N-terminal" evidence="9">
    <location>
        <begin position="362"/>
        <end position="498"/>
    </location>
</feature>
<dbReference type="Proteomes" id="UP000523863">
    <property type="component" value="Unassembled WGS sequence"/>
</dbReference>
<evidence type="ECO:0000313" key="10">
    <source>
        <dbReference type="EMBL" id="MBB5598426.1"/>
    </source>
</evidence>
<evidence type="ECO:0000259" key="9">
    <source>
        <dbReference type="Pfam" id="PF06738"/>
    </source>
</evidence>
<comment type="caution">
    <text evidence="10">The sequence shown here is derived from an EMBL/GenBank/DDBJ whole genome shotgun (WGS) entry which is preliminary data.</text>
</comment>
<feature type="transmembrane region" description="Helical" evidence="8">
    <location>
        <begin position="419"/>
        <end position="437"/>
    </location>
</feature>
<feature type="transmembrane region" description="Helical" evidence="8">
    <location>
        <begin position="392"/>
        <end position="413"/>
    </location>
</feature>
<dbReference type="PANTHER" id="PTHR34390">
    <property type="entry name" value="UPF0442 PROTEIN YJJB-RELATED"/>
    <property type="match status" value="1"/>
</dbReference>
<comment type="similarity">
    <text evidence="6">Belongs to the ThrE exporter (TC 2.A.79) family.</text>
</comment>
<evidence type="ECO:0000256" key="2">
    <source>
        <dbReference type="ARBA" id="ARBA00022475"/>
    </source>
</evidence>
<feature type="transmembrane region" description="Helical" evidence="8">
    <location>
        <begin position="444"/>
        <end position="468"/>
    </location>
</feature>
<comment type="subcellular location">
    <subcellularLocation>
        <location evidence="1">Cell membrane</location>
        <topology evidence="1">Multi-pass membrane protein</topology>
    </subcellularLocation>
</comment>
<feature type="transmembrane region" description="Helical" evidence="8">
    <location>
        <begin position="265"/>
        <end position="285"/>
    </location>
</feature>
<dbReference type="PANTHER" id="PTHR34390:SF2">
    <property type="entry name" value="SUCCINATE TRANSPORTER SUBUNIT YJJP-RELATED"/>
    <property type="match status" value="1"/>
</dbReference>
<evidence type="ECO:0000313" key="11">
    <source>
        <dbReference type="Proteomes" id="UP000523863"/>
    </source>
</evidence>
<dbReference type="GO" id="GO:0015744">
    <property type="term" value="P:succinate transport"/>
    <property type="evidence" value="ECO:0007669"/>
    <property type="project" value="TreeGrafter"/>
</dbReference>
<dbReference type="GO" id="GO:0005886">
    <property type="term" value="C:plasma membrane"/>
    <property type="evidence" value="ECO:0007669"/>
    <property type="project" value="UniProtKB-SubCell"/>
</dbReference>
<evidence type="ECO:0000256" key="4">
    <source>
        <dbReference type="ARBA" id="ARBA00022989"/>
    </source>
</evidence>
<dbReference type="AlphaFoldDB" id="A0A7W8YBM7"/>
<name>A0A7W8YBM7_9MICC</name>
<evidence type="ECO:0000256" key="7">
    <source>
        <dbReference type="SAM" id="MobiDB-lite"/>
    </source>
</evidence>
<feature type="transmembrane region" description="Helical" evidence="8">
    <location>
        <begin position="291"/>
        <end position="310"/>
    </location>
</feature>
<protein>
    <submittedName>
        <fullName evidence="10">Uncharacterized membrane protein YjjP (DUF1212 family)</fullName>
    </submittedName>
</protein>
<feature type="region of interest" description="Disordered" evidence="7">
    <location>
        <begin position="26"/>
        <end position="55"/>
    </location>
</feature>
<dbReference type="InterPro" id="IPR010619">
    <property type="entry name" value="ThrE-like_N"/>
</dbReference>
<feature type="transmembrane region" description="Helical" evidence="8">
    <location>
        <begin position="474"/>
        <end position="497"/>
    </location>
</feature>
<accession>A0A7W8YBM7</accession>